<feature type="signal peptide" evidence="1">
    <location>
        <begin position="1"/>
        <end position="25"/>
    </location>
</feature>
<dbReference type="Gene3D" id="3.40.710.10">
    <property type="entry name" value="DD-peptidase/beta-lactamase superfamily"/>
    <property type="match status" value="1"/>
</dbReference>
<accession>A0A4Q0M4M4</accession>
<feature type="chain" id="PRO_5020192420" evidence="1">
    <location>
        <begin position="26"/>
        <end position="593"/>
    </location>
</feature>
<evidence type="ECO:0000313" key="3">
    <source>
        <dbReference type="EMBL" id="RXF67920.1"/>
    </source>
</evidence>
<organism evidence="3 4">
    <name type="scientific">Arcticibacter tournemirensis</name>
    <dbReference type="NCBI Taxonomy" id="699437"/>
    <lineage>
        <taxon>Bacteria</taxon>
        <taxon>Pseudomonadati</taxon>
        <taxon>Bacteroidota</taxon>
        <taxon>Sphingobacteriia</taxon>
        <taxon>Sphingobacteriales</taxon>
        <taxon>Sphingobacteriaceae</taxon>
        <taxon>Arcticibacter</taxon>
    </lineage>
</organism>
<dbReference type="Pfam" id="PF00144">
    <property type="entry name" value="Beta-lactamase"/>
    <property type="match status" value="1"/>
</dbReference>
<evidence type="ECO:0000256" key="1">
    <source>
        <dbReference type="SAM" id="SignalP"/>
    </source>
</evidence>
<dbReference type="PANTHER" id="PTHR46825">
    <property type="entry name" value="D-ALANYL-D-ALANINE-CARBOXYPEPTIDASE/ENDOPEPTIDASE AMPH"/>
    <property type="match status" value="1"/>
</dbReference>
<dbReference type="PANTHER" id="PTHR46825:SF9">
    <property type="entry name" value="BETA-LACTAMASE-RELATED DOMAIN-CONTAINING PROTEIN"/>
    <property type="match status" value="1"/>
</dbReference>
<dbReference type="EMBL" id="RXOC01000014">
    <property type="protein sequence ID" value="RXF67920.1"/>
    <property type="molecule type" value="Genomic_DNA"/>
</dbReference>
<dbReference type="Proteomes" id="UP000290848">
    <property type="component" value="Unassembled WGS sequence"/>
</dbReference>
<sequence length="593" mass="65461">MKSFICKLLIFFMALLLSNTEQLYAQTSKGLLIKGKTISSTIGAEESHRYILNMAQSQFGYLSLMQSGVDVKVTTYDPQGKKMDEFDGPNGDSGPEFVKIISQQKGNYIIELTSLGQHDPQGNYRLTLCIQRPKAVTPTARVDELFSPWDNNTSPGGAVAVVKAGKITYKKGYGLANLEYGIPVTPATPFHIASVSKQFTMFAVMLLAEQGKLSLEDDIRKYLPEVPDFGTKITLRRLANHTSGIRDQVNLMTMAGYNVEDMVNNTHILQLISKQKELNFAPGEEYLYSNTGYTLLAEVVARVSGKSFPAFTKACIFSPLNMSSTFFNDKAETVIPGMAYSYTSTVEGFRKNLLNNANVGSTGLISTVEDLSLWTKNLINPKIGNEVLFKKMTTLDTLSNGKTYGYGLGMGVGDYKGLREISHAGGIAGYKAFITVFPDQDFSVIVLNNAAELDPRLIARQIADIYLEDQFPSQAAAASPREKPALTTTSAGQTQTPFDKTKVDLSIYTGRFFSEELATFYDFKLIDGKLIGQHLRSADFEIKPDKADEFSAGPWLYGQIKFLRNDTGNIAGCTISFNRTRNLHFNKIELPAE</sequence>
<dbReference type="AlphaFoldDB" id="A0A4Q0M4M4"/>
<gene>
    <name evidence="3" type="ORF">EKH83_17910</name>
</gene>
<dbReference type="InterPro" id="IPR050491">
    <property type="entry name" value="AmpC-like"/>
</dbReference>
<proteinExistence type="predicted"/>
<keyword evidence="3" id="KW-0378">Hydrolase</keyword>
<comment type="caution">
    <text evidence="3">The sequence shown here is derived from an EMBL/GenBank/DDBJ whole genome shotgun (WGS) entry which is preliminary data.</text>
</comment>
<dbReference type="SUPFAM" id="SSF56601">
    <property type="entry name" value="beta-lactamase/transpeptidase-like"/>
    <property type="match status" value="1"/>
</dbReference>
<evidence type="ECO:0000259" key="2">
    <source>
        <dbReference type="Pfam" id="PF00144"/>
    </source>
</evidence>
<dbReference type="GO" id="GO:0016787">
    <property type="term" value="F:hydrolase activity"/>
    <property type="evidence" value="ECO:0007669"/>
    <property type="project" value="UniProtKB-KW"/>
</dbReference>
<name>A0A4Q0M4M4_9SPHI</name>
<protein>
    <submittedName>
        <fullName evidence="3">Class A beta-lactamase-related serine hydrolase</fullName>
    </submittedName>
</protein>
<reference evidence="3 4" key="1">
    <citation type="submission" date="2018-12" db="EMBL/GenBank/DDBJ databases">
        <title>The Draft Genome Sequence of the Soil Bacterium Pedobacter tournemirensis R1.</title>
        <authorList>
            <person name="He J."/>
        </authorList>
    </citation>
    <scope>NUCLEOTIDE SEQUENCE [LARGE SCALE GENOMIC DNA]</scope>
    <source>
        <strain evidence="3 4">R1</strain>
    </source>
</reference>
<dbReference type="RefSeq" id="WP_128770833.1">
    <property type="nucleotide sequence ID" value="NZ_RXOC01000014.1"/>
</dbReference>
<dbReference type="InterPro" id="IPR001466">
    <property type="entry name" value="Beta-lactam-related"/>
</dbReference>
<keyword evidence="1" id="KW-0732">Signal</keyword>
<evidence type="ECO:0000313" key="4">
    <source>
        <dbReference type="Proteomes" id="UP000290848"/>
    </source>
</evidence>
<dbReference type="InterPro" id="IPR012338">
    <property type="entry name" value="Beta-lactam/transpept-like"/>
</dbReference>
<feature type="domain" description="Beta-lactamase-related" evidence="2">
    <location>
        <begin position="152"/>
        <end position="462"/>
    </location>
</feature>
<dbReference type="Gene3D" id="2.60.120.380">
    <property type="match status" value="1"/>
</dbReference>